<organism evidence="1 2">
    <name type="scientific">Dreissena polymorpha</name>
    <name type="common">Zebra mussel</name>
    <name type="synonym">Mytilus polymorpha</name>
    <dbReference type="NCBI Taxonomy" id="45954"/>
    <lineage>
        <taxon>Eukaryota</taxon>
        <taxon>Metazoa</taxon>
        <taxon>Spiralia</taxon>
        <taxon>Lophotrochozoa</taxon>
        <taxon>Mollusca</taxon>
        <taxon>Bivalvia</taxon>
        <taxon>Autobranchia</taxon>
        <taxon>Heteroconchia</taxon>
        <taxon>Euheterodonta</taxon>
        <taxon>Imparidentia</taxon>
        <taxon>Neoheterodontei</taxon>
        <taxon>Myida</taxon>
        <taxon>Dreissenoidea</taxon>
        <taxon>Dreissenidae</taxon>
        <taxon>Dreissena</taxon>
    </lineage>
</organism>
<protein>
    <submittedName>
        <fullName evidence="1">Uncharacterized protein</fullName>
    </submittedName>
</protein>
<evidence type="ECO:0000313" key="1">
    <source>
        <dbReference type="EMBL" id="KAH3841806.1"/>
    </source>
</evidence>
<evidence type="ECO:0000313" key="2">
    <source>
        <dbReference type="Proteomes" id="UP000828390"/>
    </source>
</evidence>
<dbReference type="EMBL" id="JAIWYP010000004">
    <property type="protein sequence ID" value="KAH3841806.1"/>
    <property type="molecule type" value="Genomic_DNA"/>
</dbReference>
<dbReference type="AlphaFoldDB" id="A0A9D4KLF9"/>
<proteinExistence type="predicted"/>
<name>A0A9D4KLF9_DREPO</name>
<accession>A0A9D4KLF9</accession>
<reference evidence="1" key="1">
    <citation type="journal article" date="2019" name="bioRxiv">
        <title>The Genome of the Zebra Mussel, Dreissena polymorpha: A Resource for Invasive Species Research.</title>
        <authorList>
            <person name="McCartney M.A."/>
            <person name="Auch B."/>
            <person name="Kono T."/>
            <person name="Mallez S."/>
            <person name="Zhang Y."/>
            <person name="Obille A."/>
            <person name="Becker A."/>
            <person name="Abrahante J.E."/>
            <person name="Garbe J."/>
            <person name="Badalamenti J.P."/>
            <person name="Herman A."/>
            <person name="Mangelson H."/>
            <person name="Liachko I."/>
            <person name="Sullivan S."/>
            <person name="Sone E.D."/>
            <person name="Koren S."/>
            <person name="Silverstein K.A.T."/>
            <person name="Beckman K.B."/>
            <person name="Gohl D.M."/>
        </authorList>
    </citation>
    <scope>NUCLEOTIDE SEQUENCE</scope>
    <source>
        <strain evidence="1">Duluth1</strain>
        <tissue evidence="1">Whole animal</tissue>
    </source>
</reference>
<keyword evidence="2" id="KW-1185">Reference proteome</keyword>
<gene>
    <name evidence="1" type="ORF">DPMN_115286</name>
</gene>
<sequence length="56" mass="6426">MFCIQTLKSHLSILTESSGIRGDPFYSSQRLMFRNYQRLPLLPHLHGRLTVLAPSP</sequence>
<comment type="caution">
    <text evidence="1">The sequence shown here is derived from an EMBL/GenBank/DDBJ whole genome shotgun (WGS) entry which is preliminary data.</text>
</comment>
<dbReference type="Proteomes" id="UP000828390">
    <property type="component" value="Unassembled WGS sequence"/>
</dbReference>
<reference evidence="1" key="2">
    <citation type="submission" date="2020-11" db="EMBL/GenBank/DDBJ databases">
        <authorList>
            <person name="McCartney M.A."/>
            <person name="Auch B."/>
            <person name="Kono T."/>
            <person name="Mallez S."/>
            <person name="Becker A."/>
            <person name="Gohl D.M."/>
            <person name="Silverstein K.A.T."/>
            <person name="Koren S."/>
            <person name="Bechman K.B."/>
            <person name="Herman A."/>
            <person name="Abrahante J.E."/>
            <person name="Garbe J."/>
        </authorList>
    </citation>
    <scope>NUCLEOTIDE SEQUENCE</scope>
    <source>
        <strain evidence="1">Duluth1</strain>
        <tissue evidence="1">Whole animal</tissue>
    </source>
</reference>